<evidence type="ECO:0000313" key="2">
    <source>
        <dbReference type="Proteomes" id="UP000887013"/>
    </source>
</evidence>
<keyword evidence="2" id="KW-1185">Reference proteome</keyword>
<name>A0A8X6N712_NEPPI</name>
<dbReference type="EMBL" id="BMAW01100926">
    <property type="protein sequence ID" value="GFS97300.1"/>
    <property type="molecule type" value="Genomic_DNA"/>
</dbReference>
<gene>
    <name evidence="1" type="ORF">NPIL_158581</name>
</gene>
<dbReference type="Proteomes" id="UP000887013">
    <property type="component" value="Unassembled WGS sequence"/>
</dbReference>
<dbReference type="AlphaFoldDB" id="A0A8X6N712"/>
<organism evidence="1 2">
    <name type="scientific">Nephila pilipes</name>
    <name type="common">Giant wood spider</name>
    <name type="synonym">Nephila maculata</name>
    <dbReference type="NCBI Taxonomy" id="299642"/>
    <lineage>
        <taxon>Eukaryota</taxon>
        <taxon>Metazoa</taxon>
        <taxon>Ecdysozoa</taxon>
        <taxon>Arthropoda</taxon>
        <taxon>Chelicerata</taxon>
        <taxon>Arachnida</taxon>
        <taxon>Araneae</taxon>
        <taxon>Araneomorphae</taxon>
        <taxon>Entelegynae</taxon>
        <taxon>Araneoidea</taxon>
        <taxon>Nephilidae</taxon>
        <taxon>Nephila</taxon>
    </lineage>
</organism>
<comment type="caution">
    <text evidence="1">The sequence shown here is derived from an EMBL/GenBank/DDBJ whole genome shotgun (WGS) entry which is preliminary data.</text>
</comment>
<proteinExistence type="predicted"/>
<accession>A0A8X6N712</accession>
<evidence type="ECO:0000313" key="1">
    <source>
        <dbReference type="EMBL" id="GFS97300.1"/>
    </source>
</evidence>
<reference evidence="1" key="1">
    <citation type="submission" date="2020-08" db="EMBL/GenBank/DDBJ databases">
        <title>Multicomponent nature underlies the extraordinary mechanical properties of spider dragline silk.</title>
        <authorList>
            <person name="Kono N."/>
            <person name="Nakamura H."/>
            <person name="Mori M."/>
            <person name="Yoshida Y."/>
            <person name="Ohtoshi R."/>
            <person name="Malay A.D."/>
            <person name="Moran D.A.P."/>
            <person name="Tomita M."/>
            <person name="Numata K."/>
            <person name="Arakawa K."/>
        </authorList>
    </citation>
    <scope>NUCLEOTIDE SEQUENCE</scope>
</reference>
<sequence>MVVVGSSCIQGCERCNILTLTILIPIINTSTQHPHRTTCTEKTCWTPGITPMGPEEEAPSSDDLEIVRKHTVQARIS</sequence>
<protein>
    <submittedName>
        <fullName evidence="1">Uncharacterized protein</fullName>
    </submittedName>
</protein>